<dbReference type="PROSITE" id="PS50111">
    <property type="entry name" value="CHEMOTAXIS_TRANSDUC_2"/>
    <property type="match status" value="1"/>
</dbReference>
<feature type="domain" description="Methyl-accepting transducer" evidence="7">
    <location>
        <begin position="425"/>
        <end position="668"/>
    </location>
</feature>
<keyword evidence="6" id="KW-1133">Transmembrane helix</keyword>
<keyword evidence="11" id="KW-1185">Reference proteome</keyword>
<dbReference type="GO" id="GO:0007165">
    <property type="term" value="P:signal transduction"/>
    <property type="evidence" value="ECO:0007669"/>
    <property type="project" value="UniProtKB-KW"/>
</dbReference>
<keyword evidence="6" id="KW-0472">Membrane</keyword>
<dbReference type="PANTHER" id="PTHR32089">
    <property type="entry name" value="METHYL-ACCEPTING CHEMOTAXIS PROTEIN MCPB"/>
    <property type="match status" value="1"/>
</dbReference>
<dbReference type="Pfam" id="PF00672">
    <property type="entry name" value="HAMP"/>
    <property type="match status" value="1"/>
</dbReference>
<evidence type="ECO:0000256" key="6">
    <source>
        <dbReference type="SAM" id="Phobius"/>
    </source>
</evidence>
<gene>
    <name evidence="10" type="ORF">CU669_20450</name>
</gene>
<dbReference type="SMART" id="SM00304">
    <property type="entry name" value="HAMP"/>
    <property type="match status" value="1"/>
</dbReference>
<evidence type="ECO:0000313" key="10">
    <source>
        <dbReference type="EMBL" id="RAU20050.1"/>
    </source>
</evidence>
<keyword evidence="2" id="KW-0997">Cell inner membrane</keyword>
<dbReference type="Gene3D" id="3.30.450.20">
    <property type="entry name" value="PAS domain"/>
    <property type="match status" value="1"/>
</dbReference>
<protein>
    <recommendedName>
        <fullName evidence="12">Methyl-accepting chemotaxis protein</fullName>
    </recommendedName>
</protein>
<evidence type="ECO:0000256" key="2">
    <source>
        <dbReference type="ARBA" id="ARBA00022519"/>
    </source>
</evidence>
<comment type="subcellular location">
    <subcellularLocation>
        <location evidence="1">Cell inner membrane</location>
        <topology evidence="1">Multi-pass membrane protein</topology>
    </subcellularLocation>
</comment>
<dbReference type="SUPFAM" id="SSF58104">
    <property type="entry name" value="Methyl-accepting chemotaxis protein (MCP) signaling domain"/>
    <property type="match status" value="1"/>
</dbReference>
<dbReference type="PANTHER" id="PTHR32089:SF112">
    <property type="entry name" value="LYSOZYME-LIKE PROTEIN-RELATED"/>
    <property type="match status" value="1"/>
</dbReference>
<keyword evidence="2" id="KW-1003">Cell membrane</keyword>
<evidence type="ECO:0000256" key="4">
    <source>
        <dbReference type="ARBA" id="ARBA00029447"/>
    </source>
</evidence>
<evidence type="ECO:0000259" key="8">
    <source>
        <dbReference type="PROSITE" id="PS50192"/>
    </source>
</evidence>
<dbReference type="PROSITE" id="PS50885">
    <property type="entry name" value="HAMP"/>
    <property type="match status" value="1"/>
</dbReference>
<evidence type="ECO:0000256" key="5">
    <source>
        <dbReference type="PROSITE-ProRule" id="PRU00284"/>
    </source>
</evidence>
<comment type="similarity">
    <text evidence="4">Belongs to the methyl-accepting chemotaxis (MCP) protein family.</text>
</comment>
<keyword evidence="6" id="KW-0812">Transmembrane</keyword>
<dbReference type="AlphaFoldDB" id="A0A364NSQ5"/>
<evidence type="ECO:0000256" key="1">
    <source>
        <dbReference type="ARBA" id="ARBA00004429"/>
    </source>
</evidence>
<evidence type="ECO:0000256" key="3">
    <source>
        <dbReference type="ARBA" id="ARBA00023224"/>
    </source>
</evidence>
<sequence length="687" mass="73378">MDVQHISIALCSQMRQNSFTNLWYRPIGYSQRSFLMSLTTIRSKLSALAIAVTLALGAISVAWWAAFAELKVNGPTYGRVVQVKDLVADILPPPEYILESYLEASQALSAEAAEMSAHKDAMMRLRKDFDDRHEFWKSQSLDASVRDGLLVEAYAPAVRFYDRAFTAFFPALERGDRAAATAIFKEMRGVYANHRAAIDKLVAASDSFSKSVEAAAADHESGYKSLVTLVTMLSSVFALAVLLAMAKSIAAPMAKMTSIMSSLSTGDSSVSVPEQTRSDEIGVMARGLEALRKVVENSYRLNNLVEDQPAAIILCTPDMKVSYLNKAAKIILERMQQGSKKDMSNIIGRSILDFHDHPEGVKKIVSSVDNLPFSGKFSMAGVTIENVVDVVRDKAGNVVGTMLSWKDVTDYIKLAETFEQQVKVAAQAVSAACTQLSNAAETMNTTAQETKAEGSEVAAASMQATGNVQAVASAAEELAASVSEITRQVANSASLARSTAEEAKRTGATLATLEQSAGKISEVVGMINDIASQTNLLALNATIEAARAGEAGKGFAVVANEVKGLANQTARATDEIAIQMRQMQEITKETVLAIQQIIDMIAEIDTSSANVAAAVEQQGAATSEISRSVQSAAAGTTQVSASIIKVVEGAEITGRNAGDVRSSVQDLASQAHSLETGVNDFLEQMRK</sequence>
<reference evidence="10 11" key="1">
    <citation type="submission" date="2017-11" db="EMBL/GenBank/DDBJ databases">
        <title>Draft genome sequence of magnetotactic bacterium Magnetospirillum kuznetsovii LBB-42.</title>
        <authorList>
            <person name="Grouzdev D.S."/>
            <person name="Rysina M.S."/>
            <person name="Baslerov R.V."/>
            <person name="Koziaeva V."/>
        </authorList>
    </citation>
    <scope>NUCLEOTIDE SEQUENCE [LARGE SCALE GENOMIC DNA]</scope>
    <source>
        <strain evidence="10 11">LBB-42</strain>
    </source>
</reference>
<dbReference type="Gene3D" id="6.10.340.10">
    <property type="match status" value="1"/>
</dbReference>
<feature type="transmembrane region" description="Helical" evidence="6">
    <location>
        <begin position="45"/>
        <end position="66"/>
    </location>
</feature>
<accession>A0A364NSQ5</accession>
<dbReference type="GO" id="GO:0005886">
    <property type="term" value="C:plasma membrane"/>
    <property type="evidence" value="ECO:0007669"/>
    <property type="project" value="UniProtKB-SubCell"/>
</dbReference>
<dbReference type="Pfam" id="PF00015">
    <property type="entry name" value="MCPsignal"/>
    <property type="match status" value="1"/>
</dbReference>
<dbReference type="Gene3D" id="1.10.287.950">
    <property type="entry name" value="Methyl-accepting chemotaxis protein"/>
    <property type="match status" value="1"/>
</dbReference>
<evidence type="ECO:0000259" key="9">
    <source>
        <dbReference type="PROSITE" id="PS50885"/>
    </source>
</evidence>
<dbReference type="EMBL" id="PGTO01000040">
    <property type="protein sequence ID" value="RAU20050.1"/>
    <property type="molecule type" value="Genomic_DNA"/>
</dbReference>
<keyword evidence="3 5" id="KW-0807">Transducer</keyword>
<dbReference type="SUPFAM" id="SSF158472">
    <property type="entry name" value="HAMP domain-like"/>
    <property type="match status" value="1"/>
</dbReference>
<proteinExistence type="inferred from homology"/>
<feature type="domain" description="T-SNARE coiled-coil homology" evidence="8">
    <location>
        <begin position="584"/>
        <end position="646"/>
    </location>
</feature>
<dbReference type="InterPro" id="IPR000727">
    <property type="entry name" value="T_SNARE_dom"/>
</dbReference>
<dbReference type="Proteomes" id="UP000251075">
    <property type="component" value="Unassembled WGS sequence"/>
</dbReference>
<name>A0A364NSQ5_9PROT</name>
<dbReference type="InterPro" id="IPR004089">
    <property type="entry name" value="MCPsignal_dom"/>
</dbReference>
<dbReference type="InterPro" id="IPR003660">
    <property type="entry name" value="HAMP_dom"/>
</dbReference>
<evidence type="ECO:0000259" key="7">
    <source>
        <dbReference type="PROSITE" id="PS50111"/>
    </source>
</evidence>
<organism evidence="10 11">
    <name type="scientific">Paramagnetospirillum kuznetsovii</name>
    <dbReference type="NCBI Taxonomy" id="2053833"/>
    <lineage>
        <taxon>Bacteria</taxon>
        <taxon>Pseudomonadati</taxon>
        <taxon>Pseudomonadota</taxon>
        <taxon>Alphaproteobacteria</taxon>
        <taxon>Rhodospirillales</taxon>
        <taxon>Magnetospirillaceae</taxon>
        <taxon>Paramagnetospirillum</taxon>
    </lineage>
</organism>
<dbReference type="OrthoDB" id="3378718at2"/>
<feature type="domain" description="HAMP" evidence="9">
    <location>
        <begin position="247"/>
        <end position="300"/>
    </location>
</feature>
<dbReference type="PROSITE" id="PS50192">
    <property type="entry name" value="T_SNARE"/>
    <property type="match status" value="1"/>
</dbReference>
<comment type="caution">
    <text evidence="10">The sequence shown here is derived from an EMBL/GenBank/DDBJ whole genome shotgun (WGS) entry which is preliminary data.</text>
</comment>
<evidence type="ECO:0008006" key="12">
    <source>
        <dbReference type="Google" id="ProtNLM"/>
    </source>
</evidence>
<evidence type="ECO:0000313" key="11">
    <source>
        <dbReference type="Proteomes" id="UP000251075"/>
    </source>
</evidence>
<dbReference type="SMART" id="SM00283">
    <property type="entry name" value="MA"/>
    <property type="match status" value="1"/>
</dbReference>